<proteinExistence type="predicted"/>
<dbReference type="InParanoid" id="G2WXT9"/>
<dbReference type="Gene3D" id="1.20.120.1240">
    <property type="entry name" value="Dynamin, middle domain"/>
    <property type="match status" value="1"/>
</dbReference>
<dbReference type="HOGENOM" id="CLU_387423_0_0_1"/>
<reference evidence="2 3" key="1">
    <citation type="submission" date="2008-03" db="EMBL/GenBank/DDBJ databases">
        <title>The Genome Sequence of Verticillium dahliae VdLs.17.</title>
        <authorList>
            <consortium name="The Broad Institute Genome Sequencing Platform"/>
            <person name="Ma L.-J.J."/>
            <person name="Klosterman S.J."/>
            <person name="Subbarao K."/>
            <person name="Dobinson K."/>
            <person name="Veronese P."/>
            <person name="Kang S."/>
            <person name="Gold S.E."/>
            <person name="Young S."/>
            <person name="Jaffe D."/>
            <person name="Gnerre S."/>
            <person name="Berlin A."/>
            <person name="Heiman D."/>
            <person name="Hepburn T."/>
            <person name="Sykes S."/>
            <person name="Alvarado L."/>
            <person name="Kodira C.D."/>
            <person name="Lander E."/>
            <person name="Galagan J."/>
            <person name="Nusbaum C."/>
            <person name="Birren B."/>
        </authorList>
    </citation>
    <scope>NUCLEOTIDE SEQUENCE [LARGE SCALE GENOMIC DNA]</scope>
    <source>
        <strain evidence="3">VdLs.17 / ATCC MYA-4575 / FGSC 10137</strain>
    </source>
</reference>
<gene>
    <name evidence="2" type="ORF">VDAG_02421</name>
</gene>
<evidence type="ECO:0000313" key="2">
    <source>
        <dbReference type="EMBL" id="EGY20897.1"/>
    </source>
</evidence>
<evidence type="ECO:0000313" key="3">
    <source>
        <dbReference type="Proteomes" id="UP000001611"/>
    </source>
</evidence>
<dbReference type="GeneID" id="20703884"/>
<dbReference type="Pfam" id="PF17111">
    <property type="entry name" value="PigL_N"/>
    <property type="match status" value="1"/>
</dbReference>
<dbReference type="InterPro" id="IPR031348">
    <property type="entry name" value="PigL_N"/>
</dbReference>
<dbReference type="AlphaFoldDB" id="G2WXT9"/>
<dbReference type="RefSeq" id="XP_009651369.1">
    <property type="nucleotide sequence ID" value="XM_009653074.1"/>
</dbReference>
<evidence type="ECO:0000259" key="1">
    <source>
        <dbReference type="Pfam" id="PF17111"/>
    </source>
</evidence>
<organism evidence="2 3">
    <name type="scientific">Verticillium dahliae (strain VdLs.17 / ATCC MYA-4575 / FGSC 10137)</name>
    <name type="common">Verticillium wilt</name>
    <dbReference type="NCBI Taxonomy" id="498257"/>
    <lineage>
        <taxon>Eukaryota</taxon>
        <taxon>Fungi</taxon>
        <taxon>Dikarya</taxon>
        <taxon>Ascomycota</taxon>
        <taxon>Pezizomycotina</taxon>
        <taxon>Sordariomycetes</taxon>
        <taxon>Hypocreomycetidae</taxon>
        <taxon>Glomerellales</taxon>
        <taxon>Plectosphaerellaceae</taxon>
        <taxon>Verticillium</taxon>
    </lineage>
</organism>
<dbReference type="OrthoDB" id="415706at2759"/>
<name>G2WXT9_VERDV</name>
<dbReference type="Proteomes" id="UP000001611">
    <property type="component" value="Chromosome 3"/>
</dbReference>
<accession>G2WXT9</accession>
<protein>
    <recommendedName>
        <fullName evidence="1">Azaphilone pigments biosynthesis cluster protein L N-terminal domain-containing protein</fullName>
    </recommendedName>
</protein>
<feature type="domain" description="Azaphilone pigments biosynthesis cluster protein L N-terminal" evidence="1">
    <location>
        <begin position="490"/>
        <end position="638"/>
    </location>
</feature>
<dbReference type="EMBL" id="DS572698">
    <property type="protein sequence ID" value="EGY20897.1"/>
    <property type="molecule type" value="Genomic_DNA"/>
</dbReference>
<dbReference type="eggNOG" id="KOG0446">
    <property type="taxonomic scope" value="Eukaryota"/>
</dbReference>
<keyword evidence="3" id="KW-1185">Reference proteome</keyword>
<sequence>MRAMRRHSVRVQVLVRAALDADYSAHSAFDRNELRLITAVVNTTEQFNIEFDQFARTFLFESEVTAAVPVEVGTPVSPVFPSEETCDDDENGIQEFEVFDIPDPKAFPDLGSIILIDWVIERPKKGIMKWIETVYQRSRGLDLGSLGHGILPSVFREQSAKWEMISKQYLSKIILLVHRFIMVALEVVCRDAHVLQDITSAIISDLCIKYEGGMDQATFLVDVERQLKPSFDNLIINLRDVAEAVRNKSNAAHAKETIHDTLEAYYKVAYKRFVDNIFSQVVDHKLLSGPESPLRLFSEQWVLGLKTEKLRPWRGSPVARGSEEGDSGLGGCDADSALTACRGRPTTGAFGYEGSPRSHDLIDAQPVRCLVLHRDGGDVSTVRVLRRDGVVGQPKIRSRRSRYRERFVATLPAASRCTMWKAYEDEDFDGTAGAASRKQASATVDLANMIASAVRIPRRLKPIVEIAGFGRQSPYLAAPNRAQRSDSIMADPLSIASGVIGVIVATAQSTKALYETVQSFRDQPRAVRQLQDELKSLDGVLGSLHDAVKEEATFLLSLQLPLRQCGEACGEFRALVVRCTTHSDGARPSVRDWVRLRYMDTDIRGFTEMLAGYKSTISVALADANLRSSKITRAALDDGRPLTVEDRQWFERERQSTEHCLDICAHGLARLDELRLGTDGTEGPASAQHYTLAEITTMFALRKCRDDRGATPL</sequence>
<dbReference type="KEGG" id="vda:VDAG_02421"/>